<dbReference type="InterPro" id="IPR011051">
    <property type="entry name" value="RmlC_Cupin_sf"/>
</dbReference>
<dbReference type="RefSeq" id="WP_145788457.1">
    <property type="nucleotide sequence ID" value="NZ_BAAABR010000002.1"/>
</dbReference>
<dbReference type="CDD" id="cd20299">
    <property type="entry name" value="cupin_YP766765-like"/>
    <property type="match status" value="1"/>
</dbReference>
<reference evidence="2 3" key="1">
    <citation type="submission" date="2019-06" db="EMBL/GenBank/DDBJ databases">
        <title>Sequencing the genomes of 1000 actinobacteria strains.</title>
        <authorList>
            <person name="Klenk H.-P."/>
        </authorList>
    </citation>
    <scope>NUCLEOTIDE SEQUENCE [LARGE SCALE GENOMIC DNA]</scope>
    <source>
        <strain evidence="2 3">DSM 41649</strain>
    </source>
</reference>
<evidence type="ECO:0000313" key="3">
    <source>
        <dbReference type="Proteomes" id="UP000318416"/>
    </source>
</evidence>
<dbReference type="Proteomes" id="UP000318416">
    <property type="component" value="Unassembled WGS sequence"/>
</dbReference>
<evidence type="ECO:0000259" key="1">
    <source>
        <dbReference type="Pfam" id="PF07883"/>
    </source>
</evidence>
<dbReference type="InterPro" id="IPR014710">
    <property type="entry name" value="RmlC-like_jellyroll"/>
</dbReference>
<proteinExistence type="predicted"/>
<dbReference type="OrthoDB" id="5145129at2"/>
<feature type="domain" description="Cupin type-2" evidence="1">
    <location>
        <begin position="36"/>
        <end position="100"/>
    </location>
</feature>
<dbReference type="Pfam" id="PF07883">
    <property type="entry name" value="Cupin_2"/>
    <property type="match status" value="1"/>
</dbReference>
<evidence type="ECO:0000313" key="2">
    <source>
        <dbReference type="EMBL" id="TWE16383.1"/>
    </source>
</evidence>
<dbReference type="Gene3D" id="2.60.120.10">
    <property type="entry name" value="Jelly Rolls"/>
    <property type="match status" value="1"/>
</dbReference>
<sequence length="124" mass="12805">MPVVRSGEATVHEIHGARFVSYATPATGSSELCAWRVEIPAGTQGVEHTISREEIVHLLAGTPVVTIDGRPSRLAPGDTVIAPAGAALKIDNPGEETAEAWVTTSTGLQAVLADGSVITPPWAS</sequence>
<dbReference type="InterPro" id="IPR013096">
    <property type="entry name" value="Cupin_2"/>
</dbReference>
<name>A0A561EL90_9ACTN</name>
<gene>
    <name evidence="2" type="ORF">FB465_1364</name>
</gene>
<dbReference type="EMBL" id="VIVR01000001">
    <property type="protein sequence ID" value="TWE16383.1"/>
    <property type="molecule type" value="Genomic_DNA"/>
</dbReference>
<keyword evidence="3" id="KW-1185">Reference proteome</keyword>
<dbReference type="AlphaFoldDB" id="A0A561EL90"/>
<protein>
    <submittedName>
        <fullName evidence="2">Cupin domain</fullName>
    </submittedName>
</protein>
<comment type="caution">
    <text evidence="2">The sequence shown here is derived from an EMBL/GenBank/DDBJ whole genome shotgun (WGS) entry which is preliminary data.</text>
</comment>
<dbReference type="SUPFAM" id="SSF51182">
    <property type="entry name" value="RmlC-like cupins"/>
    <property type="match status" value="1"/>
</dbReference>
<accession>A0A561EL90</accession>
<organism evidence="2 3">
    <name type="scientific">Kitasatospora atroaurantiaca</name>
    <dbReference type="NCBI Taxonomy" id="285545"/>
    <lineage>
        <taxon>Bacteria</taxon>
        <taxon>Bacillati</taxon>
        <taxon>Actinomycetota</taxon>
        <taxon>Actinomycetes</taxon>
        <taxon>Kitasatosporales</taxon>
        <taxon>Streptomycetaceae</taxon>
        <taxon>Kitasatospora</taxon>
    </lineage>
</organism>